<proteinExistence type="predicted"/>
<name>A0A9P7F087_9AGAM</name>
<dbReference type="AlphaFoldDB" id="A0A9P7F087"/>
<comment type="caution">
    <text evidence="1">The sequence shown here is derived from an EMBL/GenBank/DDBJ whole genome shotgun (WGS) entry which is preliminary data.</text>
</comment>
<accession>A0A9P7F087</accession>
<organism evidence="1 2">
    <name type="scientific">Suillus discolor</name>
    <dbReference type="NCBI Taxonomy" id="1912936"/>
    <lineage>
        <taxon>Eukaryota</taxon>
        <taxon>Fungi</taxon>
        <taxon>Dikarya</taxon>
        <taxon>Basidiomycota</taxon>
        <taxon>Agaricomycotina</taxon>
        <taxon>Agaricomycetes</taxon>
        <taxon>Agaricomycetidae</taxon>
        <taxon>Boletales</taxon>
        <taxon>Suillineae</taxon>
        <taxon>Suillaceae</taxon>
        <taxon>Suillus</taxon>
    </lineage>
</organism>
<dbReference type="RefSeq" id="XP_041288697.1">
    <property type="nucleotide sequence ID" value="XM_041438476.1"/>
</dbReference>
<sequence>MFRRHGLNVVHEESEDDYSLSRTLTVETLENCSTCESFISFLFQRLLCLVLGHFALVFRLSSELSLDSIV</sequence>
<reference evidence="1" key="1">
    <citation type="journal article" date="2020" name="New Phytol.">
        <title>Comparative genomics reveals dynamic genome evolution in host specialist ectomycorrhizal fungi.</title>
        <authorList>
            <person name="Lofgren L.A."/>
            <person name="Nguyen N.H."/>
            <person name="Vilgalys R."/>
            <person name="Ruytinx J."/>
            <person name="Liao H.L."/>
            <person name="Branco S."/>
            <person name="Kuo A."/>
            <person name="LaButti K."/>
            <person name="Lipzen A."/>
            <person name="Andreopoulos W."/>
            <person name="Pangilinan J."/>
            <person name="Riley R."/>
            <person name="Hundley H."/>
            <person name="Na H."/>
            <person name="Barry K."/>
            <person name="Grigoriev I.V."/>
            <person name="Stajich J.E."/>
            <person name="Kennedy P.G."/>
        </authorList>
    </citation>
    <scope>NUCLEOTIDE SEQUENCE</scope>
    <source>
        <strain evidence="1">FC423</strain>
    </source>
</reference>
<gene>
    <name evidence="1" type="ORF">F5147DRAFT_714496</name>
</gene>
<dbReference type="EMBL" id="JABBWM010000063">
    <property type="protein sequence ID" value="KAG2097939.1"/>
    <property type="molecule type" value="Genomic_DNA"/>
</dbReference>
<dbReference type="OrthoDB" id="2650256at2759"/>
<evidence type="ECO:0000313" key="1">
    <source>
        <dbReference type="EMBL" id="KAG2097939.1"/>
    </source>
</evidence>
<protein>
    <submittedName>
        <fullName evidence="1">Uncharacterized protein</fullName>
    </submittedName>
</protein>
<keyword evidence="2" id="KW-1185">Reference proteome</keyword>
<evidence type="ECO:0000313" key="2">
    <source>
        <dbReference type="Proteomes" id="UP000823399"/>
    </source>
</evidence>
<dbReference type="GeneID" id="64700735"/>
<dbReference type="Proteomes" id="UP000823399">
    <property type="component" value="Unassembled WGS sequence"/>
</dbReference>